<evidence type="ECO:0000256" key="1">
    <source>
        <dbReference type="SAM" id="SignalP"/>
    </source>
</evidence>
<organism evidence="2 3">
    <name type="scientific">Leptobacterium flavescens</name>
    <dbReference type="NCBI Taxonomy" id="472055"/>
    <lineage>
        <taxon>Bacteria</taxon>
        <taxon>Pseudomonadati</taxon>
        <taxon>Bacteroidota</taxon>
        <taxon>Flavobacteriia</taxon>
        <taxon>Flavobacteriales</taxon>
        <taxon>Flavobacteriaceae</taxon>
        <taxon>Leptobacterium</taxon>
    </lineage>
</organism>
<dbReference type="EMBL" id="JAABOO010000001">
    <property type="protein sequence ID" value="NER13216.1"/>
    <property type="molecule type" value="Genomic_DNA"/>
</dbReference>
<dbReference type="Proteomes" id="UP000468581">
    <property type="component" value="Unassembled WGS sequence"/>
</dbReference>
<keyword evidence="3" id="KW-1185">Reference proteome</keyword>
<dbReference type="AlphaFoldDB" id="A0A6P0US60"/>
<name>A0A6P0US60_9FLAO</name>
<keyword evidence="1" id="KW-0732">Signal</keyword>
<accession>A0A6P0US60</accession>
<comment type="caution">
    <text evidence="2">The sequence shown here is derived from an EMBL/GenBank/DDBJ whole genome shotgun (WGS) entry which is preliminary data.</text>
</comment>
<reference evidence="2 3" key="1">
    <citation type="submission" date="2020-01" db="EMBL/GenBank/DDBJ databases">
        <title>Leptobacterium flavescens.</title>
        <authorList>
            <person name="Wang G."/>
        </authorList>
    </citation>
    <scope>NUCLEOTIDE SEQUENCE [LARGE SCALE GENOMIC DNA]</scope>
    <source>
        <strain evidence="2 3">KCTC 22160</strain>
    </source>
</reference>
<dbReference type="RefSeq" id="WP_163606212.1">
    <property type="nucleotide sequence ID" value="NZ_JAABOO010000001.1"/>
</dbReference>
<evidence type="ECO:0000313" key="2">
    <source>
        <dbReference type="EMBL" id="NER13216.1"/>
    </source>
</evidence>
<protein>
    <recommendedName>
        <fullName evidence="4">Lipoprotein</fullName>
    </recommendedName>
</protein>
<feature type="chain" id="PRO_5027106471" description="Lipoprotein" evidence="1">
    <location>
        <begin position="24"/>
        <end position="168"/>
    </location>
</feature>
<proteinExistence type="predicted"/>
<sequence>MKTFKRISHIILLSIIMFGFSNCSSSQKLQKETPFTIKDAYSQDWVAGVEGGGSGINVFLSIAELGNKVELDSLYFHGEKVKLEEKNGLYIGRYKTKANEKRDLIIHEDPKKEYGNKPPIDVKEKIPFNLEDTEAVVSYVHNGVTKYFKIENIKKKESVNYPSIRQNP</sequence>
<evidence type="ECO:0000313" key="3">
    <source>
        <dbReference type="Proteomes" id="UP000468581"/>
    </source>
</evidence>
<feature type="signal peptide" evidence="1">
    <location>
        <begin position="1"/>
        <end position="23"/>
    </location>
</feature>
<evidence type="ECO:0008006" key="4">
    <source>
        <dbReference type="Google" id="ProtNLM"/>
    </source>
</evidence>
<gene>
    <name evidence="2" type="ORF">GWK08_07180</name>
</gene>